<dbReference type="AlphaFoldDB" id="A0A070A0A5"/>
<keyword evidence="2" id="KW-1133">Transmembrane helix</keyword>
<dbReference type="RefSeq" id="WP_010230951.1">
    <property type="nucleotide sequence ID" value="NZ_CP007217.1"/>
</dbReference>
<dbReference type="PATRIC" id="fig|83560.10.peg.612"/>
<dbReference type="KEGG" id="cmg:NC81_03030"/>
<proteinExistence type="predicted"/>
<accession>A0A070A0A5</accession>
<keyword evidence="2" id="KW-0812">Transmembrane</keyword>
<organism evidence="3 4">
    <name type="scientific">Chlamydia muridarum</name>
    <dbReference type="NCBI Taxonomy" id="83560"/>
    <lineage>
        <taxon>Bacteria</taxon>
        <taxon>Pseudomonadati</taxon>
        <taxon>Chlamydiota</taxon>
        <taxon>Chlamydiia</taxon>
        <taxon>Chlamydiales</taxon>
        <taxon>Chlamydiaceae</taxon>
        <taxon>Chlamydia/Chlamydophila group</taxon>
        <taxon>Chlamydia</taxon>
    </lineage>
</organism>
<dbReference type="GeneID" id="1245959"/>
<protein>
    <recommendedName>
        <fullName evidence="5">Transmembrane protein</fullName>
    </recommendedName>
</protein>
<sequence>MVKAVTLSTSYFYEISPSRSPKKGGYCGSYEGSESSNSLTPVALSTLSPEPTQSKNRVRAVANTIGDFLQRNWKYLLLYTLAWSLILICHSSVALVLSIWLGIGFGAGLILGVISANFLDKNNKYPHLNSLWNITNHGLQQLDPNGTRQVLLATIVASISALIYASPQAIGFAIGAFLGNQTSTLAVYGYRFKSGPGYIADRDLFNKQEERIRQALMQCHLIRNQMILQHHLDLLKRRSHHKSSLRISQSKTITIRPLTDRVSLPEDIGSDLLCKNPQTAISILNNKISQLNQSLAQLYDCPTRVIEQ</sequence>
<feature type="transmembrane region" description="Helical" evidence="2">
    <location>
        <begin position="99"/>
        <end position="119"/>
    </location>
</feature>
<gene>
    <name evidence="3" type="ORF">BD36_03210</name>
</gene>
<evidence type="ECO:0000313" key="3">
    <source>
        <dbReference type="EMBL" id="AJR10671.1"/>
    </source>
</evidence>
<feature type="transmembrane region" description="Helical" evidence="2">
    <location>
        <begin position="75"/>
        <end position="93"/>
    </location>
</feature>
<feature type="region of interest" description="Disordered" evidence="1">
    <location>
        <begin position="19"/>
        <end position="51"/>
    </location>
</feature>
<dbReference type="Proteomes" id="UP000260363">
    <property type="component" value="Chromosome"/>
</dbReference>
<dbReference type="KEGG" id="cmx:DNC_03035"/>
<evidence type="ECO:0000256" key="1">
    <source>
        <dbReference type="SAM" id="MobiDB-lite"/>
    </source>
</evidence>
<evidence type="ECO:0008006" key="5">
    <source>
        <dbReference type="Google" id="ProtNLM"/>
    </source>
</evidence>
<keyword evidence="2" id="KW-0472">Membrane</keyword>
<feature type="transmembrane region" description="Helical" evidence="2">
    <location>
        <begin position="150"/>
        <end position="178"/>
    </location>
</feature>
<feature type="compositionally biased region" description="Polar residues" evidence="1">
    <location>
        <begin position="37"/>
        <end position="51"/>
    </location>
</feature>
<evidence type="ECO:0000313" key="4">
    <source>
        <dbReference type="Proteomes" id="UP000260363"/>
    </source>
</evidence>
<evidence type="ECO:0000256" key="2">
    <source>
        <dbReference type="SAM" id="Phobius"/>
    </source>
</evidence>
<dbReference type="KEGG" id="cmm:NC80_03015"/>
<dbReference type="EMBL" id="CP007217">
    <property type="protein sequence ID" value="AJR10671.1"/>
    <property type="molecule type" value="Genomic_DNA"/>
</dbReference>
<reference evidence="3 4" key="1">
    <citation type="submission" date="2014-02" db="EMBL/GenBank/DDBJ databases">
        <authorList>
            <person name="Chen C."/>
            <person name="Conrad T.A."/>
            <person name="Zhou Z."/>
            <person name="Lai Z."/>
            <person name="Zhong G."/>
        </authorList>
    </citation>
    <scope>NUCLEOTIDE SEQUENCE [LARGE SCALE GENOMIC DNA]</scope>
    <source>
        <strain evidence="3 4">Nigg3-28</strain>
    </source>
</reference>
<name>A0A070A0A5_CHLMR</name>